<evidence type="ECO:0000313" key="3">
    <source>
        <dbReference type="Proteomes" id="UP000807469"/>
    </source>
</evidence>
<protein>
    <submittedName>
        <fullName evidence="2">Uncharacterized protein</fullName>
    </submittedName>
</protein>
<dbReference type="Proteomes" id="UP000807469">
    <property type="component" value="Unassembled WGS sequence"/>
</dbReference>
<feature type="compositionally biased region" description="Basic residues" evidence="1">
    <location>
        <begin position="88"/>
        <end position="97"/>
    </location>
</feature>
<comment type="caution">
    <text evidence="2">The sequence shown here is derived from an EMBL/GenBank/DDBJ whole genome shotgun (WGS) entry which is preliminary data.</text>
</comment>
<sequence>MSSLEQRKHQYSKQLAAHTLRQWNAVRQNATSDSKDRSPRSSSAEYTQKNQENRSEDGQTTPGGKKGMNGKKVLRSRDSSGGFCFVSPHRKWRGQPW</sequence>
<feature type="compositionally biased region" description="Polar residues" evidence="1">
    <location>
        <begin position="21"/>
        <end position="31"/>
    </location>
</feature>
<accession>A0A9P6CUD1</accession>
<reference evidence="2" key="1">
    <citation type="submission" date="2020-11" db="EMBL/GenBank/DDBJ databases">
        <authorList>
            <consortium name="DOE Joint Genome Institute"/>
            <person name="Ahrendt S."/>
            <person name="Riley R."/>
            <person name="Andreopoulos W."/>
            <person name="Labutti K."/>
            <person name="Pangilinan J."/>
            <person name="Ruiz-Duenas F.J."/>
            <person name="Barrasa J.M."/>
            <person name="Sanchez-Garcia M."/>
            <person name="Camarero S."/>
            <person name="Miyauchi S."/>
            <person name="Serrano A."/>
            <person name="Linde D."/>
            <person name="Babiker R."/>
            <person name="Drula E."/>
            <person name="Ayuso-Fernandez I."/>
            <person name="Pacheco R."/>
            <person name="Padilla G."/>
            <person name="Ferreira P."/>
            <person name="Barriuso J."/>
            <person name="Kellner H."/>
            <person name="Castanera R."/>
            <person name="Alfaro M."/>
            <person name="Ramirez L."/>
            <person name="Pisabarro A.G."/>
            <person name="Kuo A."/>
            <person name="Tritt A."/>
            <person name="Lipzen A."/>
            <person name="He G."/>
            <person name="Yan M."/>
            <person name="Ng V."/>
            <person name="Cullen D."/>
            <person name="Martin F."/>
            <person name="Rosso M.-N."/>
            <person name="Henrissat B."/>
            <person name="Hibbett D."/>
            <person name="Martinez A.T."/>
            <person name="Grigoriev I.V."/>
        </authorList>
    </citation>
    <scope>NUCLEOTIDE SEQUENCE</scope>
    <source>
        <strain evidence="2">CIRM-BRFM 674</strain>
    </source>
</reference>
<proteinExistence type="predicted"/>
<evidence type="ECO:0000256" key="1">
    <source>
        <dbReference type="SAM" id="MobiDB-lite"/>
    </source>
</evidence>
<dbReference type="AlphaFoldDB" id="A0A9P6CUD1"/>
<keyword evidence="3" id="KW-1185">Reference proteome</keyword>
<dbReference type="EMBL" id="MU155532">
    <property type="protein sequence ID" value="KAF9472463.1"/>
    <property type="molecule type" value="Genomic_DNA"/>
</dbReference>
<dbReference type="OrthoDB" id="3064273at2759"/>
<evidence type="ECO:0000313" key="2">
    <source>
        <dbReference type="EMBL" id="KAF9472463.1"/>
    </source>
</evidence>
<gene>
    <name evidence="2" type="ORF">BDN70DRAFT_886938</name>
</gene>
<organism evidence="2 3">
    <name type="scientific">Pholiota conissans</name>
    <dbReference type="NCBI Taxonomy" id="109636"/>
    <lineage>
        <taxon>Eukaryota</taxon>
        <taxon>Fungi</taxon>
        <taxon>Dikarya</taxon>
        <taxon>Basidiomycota</taxon>
        <taxon>Agaricomycotina</taxon>
        <taxon>Agaricomycetes</taxon>
        <taxon>Agaricomycetidae</taxon>
        <taxon>Agaricales</taxon>
        <taxon>Agaricineae</taxon>
        <taxon>Strophariaceae</taxon>
        <taxon>Pholiota</taxon>
    </lineage>
</organism>
<feature type="region of interest" description="Disordered" evidence="1">
    <location>
        <begin position="1"/>
        <end position="97"/>
    </location>
</feature>
<name>A0A9P6CUD1_9AGAR</name>